<proteinExistence type="predicted"/>
<dbReference type="Proteomes" id="UP001236663">
    <property type="component" value="Unassembled WGS sequence"/>
</dbReference>
<sequence length="81" mass="8642">MTLQVKSNSLKLVLVFLGGWKNGCRVAIALSSNTLVGLGLEFSQDTTYGVASDGQATKLAFINPSLTFLPTCFNSKGEEKN</sequence>
<accession>A0ABT8C6R2</accession>
<protein>
    <submittedName>
        <fullName evidence="1">Uncharacterized protein</fullName>
    </submittedName>
</protein>
<organism evidence="1 2">
    <name type="scientific">Cyclobacterium jeungdonense</name>
    <dbReference type="NCBI Taxonomy" id="708087"/>
    <lineage>
        <taxon>Bacteria</taxon>
        <taxon>Pseudomonadati</taxon>
        <taxon>Bacteroidota</taxon>
        <taxon>Cytophagia</taxon>
        <taxon>Cytophagales</taxon>
        <taxon>Cyclobacteriaceae</taxon>
        <taxon>Cyclobacterium</taxon>
    </lineage>
</organism>
<name>A0ABT8C6R2_9BACT</name>
<dbReference type="RefSeq" id="WP_163386684.1">
    <property type="nucleotide sequence ID" value="NZ_JAUFQS010000005.1"/>
</dbReference>
<evidence type="ECO:0000313" key="1">
    <source>
        <dbReference type="EMBL" id="MDN3687420.1"/>
    </source>
</evidence>
<reference evidence="2" key="1">
    <citation type="journal article" date="2019" name="Int. J. Syst. Evol. Microbiol.">
        <title>The Global Catalogue of Microorganisms (GCM) 10K type strain sequencing project: providing services to taxonomists for standard genome sequencing and annotation.</title>
        <authorList>
            <consortium name="The Broad Institute Genomics Platform"/>
            <consortium name="The Broad Institute Genome Sequencing Center for Infectious Disease"/>
            <person name="Wu L."/>
            <person name="Ma J."/>
        </authorList>
    </citation>
    <scope>NUCLEOTIDE SEQUENCE [LARGE SCALE GENOMIC DNA]</scope>
    <source>
        <strain evidence="2">CECT 7706</strain>
    </source>
</reference>
<gene>
    <name evidence="1" type="ORF">QWZ15_06250</name>
</gene>
<comment type="caution">
    <text evidence="1">The sequence shown here is derived from an EMBL/GenBank/DDBJ whole genome shotgun (WGS) entry which is preliminary data.</text>
</comment>
<keyword evidence="2" id="KW-1185">Reference proteome</keyword>
<evidence type="ECO:0000313" key="2">
    <source>
        <dbReference type="Proteomes" id="UP001236663"/>
    </source>
</evidence>
<dbReference type="EMBL" id="JAUFQS010000005">
    <property type="protein sequence ID" value="MDN3687420.1"/>
    <property type="molecule type" value="Genomic_DNA"/>
</dbReference>